<keyword evidence="3" id="KW-0173">Coenzyme A biosynthesis</keyword>
<dbReference type="NCBIfam" id="TIGR00152">
    <property type="entry name" value="dephospho-CoA kinase"/>
    <property type="match status" value="1"/>
</dbReference>
<name>A0ABT7MXY7_9MICO</name>
<evidence type="ECO:0000256" key="4">
    <source>
        <dbReference type="NCBIfam" id="TIGR00152"/>
    </source>
</evidence>
<dbReference type="HAMAP" id="MF_00376">
    <property type="entry name" value="Dephospho_CoA_kinase"/>
    <property type="match status" value="1"/>
</dbReference>
<comment type="function">
    <text evidence="3">Catalyzes the phosphorylation of the 3'-hydroxyl group of dephosphocoenzyme A to form coenzyme A.</text>
</comment>
<keyword evidence="3 5" id="KW-0418">Kinase</keyword>
<dbReference type="PANTHER" id="PTHR10695">
    <property type="entry name" value="DEPHOSPHO-COA KINASE-RELATED"/>
    <property type="match status" value="1"/>
</dbReference>
<comment type="caution">
    <text evidence="5">The sequence shown here is derived from an EMBL/GenBank/DDBJ whole genome shotgun (WGS) entry which is preliminary data.</text>
</comment>
<dbReference type="Proteomes" id="UP001235064">
    <property type="component" value="Unassembled WGS sequence"/>
</dbReference>
<evidence type="ECO:0000313" key="6">
    <source>
        <dbReference type="Proteomes" id="UP001235064"/>
    </source>
</evidence>
<evidence type="ECO:0000256" key="2">
    <source>
        <dbReference type="ARBA" id="ARBA00022840"/>
    </source>
</evidence>
<organism evidence="5 6">
    <name type="scientific">Microbacterium candidum</name>
    <dbReference type="NCBI Taxonomy" id="3041922"/>
    <lineage>
        <taxon>Bacteria</taxon>
        <taxon>Bacillati</taxon>
        <taxon>Actinomycetota</taxon>
        <taxon>Actinomycetes</taxon>
        <taxon>Micrococcales</taxon>
        <taxon>Microbacteriaceae</taxon>
        <taxon>Microbacterium</taxon>
    </lineage>
</organism>
<comment type="similarity">
    <text evidence="3">Belongs to the CoaE family.</text>
</comment>
<evidence type="ECO:0000256" key="1">
    <source>
        <dbReference type="ARBA" id="ARBA00022741"/>
    </source>
</evidence>
<dbReference type="Pfam" id="PF01121">
    <property type="entry name" value="CoaE"/>
    <property type="match status" value="1"/>
</dbReference>
<comment type="subcellular location">
    <subcellularLocation>
        <location evidence="3">Cytoplasm</location>
    </subcellularLocation>
</comment>
<comment type="pathway">
    <text evidence="3">Cofactor biosynthesis; coenzyme A biosynthesis; CoA from (R)-pantothenate: step 5/5.</text>
</comment>
<evidence type="ECO:0000313" key="5">
    <source>
        <dbReference type="EMBL" id="MDL9979301.1"/>
    </source>
</evidence>
<feature type="binding site" evidence="3">
    <location>
        <begin position="13"/>
        <end position="18"/>
    </location>
    <ligand>
        <name>ATP</name>
        <dbReference type="ChEBI" id="CHEBI:30616"/>
    </ligand>
</feature>
<reference evidence="5 6" key="1">
    <citation type="submission" date="2023-06" db="EMBL/GenBank/DDBJ databases">
        <title>Microbacterium sp. nov., isolated from a waste landfill.</title>
        <authorList>
            <person name="Wen W."/>
        </authorList>
    </citation>
    <scope>NUCLEOTIDE SEQUENCE [LARGE SCALE GENOMIC DNA]</scope>
    <source>
        <strain evidence="5 6">ASV49</strain>
    </source>
</reference>
<keyword evidence="3 5" id="KW-0808">Transferase</keyword>
<dbReference type="CDD" id="cd02022">
    <property type="entry name" value="DPCK"/>
    <property type="match status" value="1"/>
</dbReference>
<dbReference type="InterPro" id="IPR027417">
    <property type="entry name" value="P-loop_NTPase"/>
</dbReference>
<dbReference type="EC" id="2.7.1.24" evidence="3 4"/>
<keyword evidence="2 3" id="KW-0067">ATP-binding</keyword>
<keyword evidence="6" id="KW-1185">Reference proteome</keyword>
<sequence length="209" mass="22298">MPLRLIALTGGIGAGKSTVARMLTDRGARLIDADELARRVVDPADDRGRAVLAAIAARFGDDLIAPDGTLDRARTADRVFSDPDARAAYNAIVHPALRKATVDAIETLRTAQDDGVVAHEIPLLTADTGSLPWTYDLVVTVEAAAEVRADRLVSGRGYSPEHAWARIVAQGDETARIAIADVVLRTDGDRADTARSVTELWSRLHSVTG</sequence>
<dbReference type="InterPro" id="IPR001977">
    <property type="entry name" value="Depp_CoAkinase"/>
</dbReference>
<dbReference type="Gene3D" id="3.40.50.300">
    <property type="entry name" value="P-loop containing nucleotide triphosphate hydrolases"/>
    <property type="match status" value="1"/>
</dbReference>
<protein>
    <recommendedName>
        <fullName evidence="3 4">Dephospho-CoA kinase</fullName>
        <ecNumber evidence="3 4">2.7.1.24</ecNumber>
    </recommendedName>
    <alternativeName>
        <fullName evidence="3">Dephosphocoenzyme A kinase</fullName>
    </alternativeName>
</protein>
<proteinExistence type="inferred from homology"/>
<keyword evidence="1 3" id="KW-0547">Nucleotide-binding</keyword>
<dbReference type="PROSITE" id="PS51219">
    <property type="entry name" value="DPCK"/>
    <property type="match status" value="1"/>
</dbReference>
<comment type="catalytic activity">
    <reaction evidence="3">
        <text>3'-dephospho-CoA + ATP = ADP + CoA + H(+)</text>
        <dbReference type="Rhea" id="RHEA:18245"/>
        <dbReference type="ChEBI" id="CHEBI:15378"/>
        <dbReference type="ChEBI" id="CHEBI:30616"/>
        <dbReference type="ChEBI" id="CHEBI:57287"/>
        <dbReference type="ChEBI" id="CHEBI:57328"/>
        <dbReference type="ChEBI" id="CHEBI:456216"/>
        <dbReference type="EC" id="2.7.1.24"/>
    </reaction>
</comment>
<keyword evidence="3" id="KW-0963">Cytoplasm</keyword>
<dbReference type="EMBL" id="JASXSZ010000002">
    <property type="protein sequence ID" value="MDL9979301.1"/>
    <property type="molecule type" value="Genomic_DNA"/>
</dbReference>
<accession>A0ABT7MXY7</accession>
<evidence type="ECO:0000256" key="3">
    <source>
        <dbReference type="HAMAP-Rule" id="MF_00376"/>
    </source>
</evidence>
<dbReference type="SUPFAM" id="SSF52540">
    <property type="entry name" value="P-loop containing nucleoside triphosphate hydrolases"/>
    <property type="match status" value="1"/>
</dbReference>
<dbReference type="RefSeq" id="WP_286288163.1">
    <property type="nucleotide sequence ID" value="NZ_JASXSZ010000002.1"/>
</dbReference>
<gene>
    <name evidence="3 5" type="primary">coaE</name>
    <name evidence="5" type="ORF">QSV35_08135</name>
</gene>
<dbReference type="PANTHER" id="PTHR10695:SF46">
    <property type="entry name" value="BIFUNCTIONAL COENZYME A SYNTHASE-RELATED"/>
    <property type="match status" value="1"/>
</dbReference>
<dbReference type="GO" id="GO:0004140">
    <property type="term" value="F:dephospho-CoA kinase activity"/>
    <property type="evidence" value="ECO:0007669"/>
    <property type="project" value="UniProtKB-EC"/>
</dbReference>